<evidence type="ECO:0000313" key="1">
    <source>
        <dbReference type="EMBL" id="CAD1833554.1"/>
    </source>
</evidence>
<reference evidence="1" key="1">
    <citation type="submission" date="2020-07" db="EMBL/GenBank/DDBJ databases">
        <authorList>
            <person name="Lin J."/>
        </authorList>
    </citation>
    <scope>NUCLEOTIDE SEQUENCE</scope>
</reference>
<gene>
    <name evidence="1" type="ORF">CB5_LOCUS16765</name>
</gene>
<organism evidence="1">
    <name type="scientific">Ananas comosus var. bracteatus</name>
    <name type="common">red pineapple</name>
    <dbReference type="NCBI Taxonomy" id="296719"/>
    <lineage>
        <taxon>Eukaryota</taxon>
        <taxon>Viridiplantae</taxon>
        <taxon>Streptophyta</taxon>
        <taxon>Embryophyta</taxon>
        <taxon>Tracheophyta</taxon>
        <taxon>Spermatophyta</taxon>
        <taxon>Magnoliopsida</taxon>
        <taxon>Liliopsida</taxon>
        <taxon>Poales</taxon>
        <taxon>Bromeliaceae</taxon>
        <taxon>Bromelioideae</taxon>
        <taxon>Ananas</taxon>
    </lineage>
</organism>
<name>A0A6V7PRP9_ANACO</name>
<sequence>MRSTANHASRWLSTVMSPRDDDELHSRDRLLECFDGILELDLQFKPSATCLLPFTFLRISLSVFTIFGPFSTIESHPHRKRLGTAAKESRLARLRSEFLLELRDDLSFEEQPVRILAREVRKLRNRDIPAVYRYSLDGCAGTESAPVHLDGCTGTNMVYGQPEARVCCLAGFVLKLGFRDWSLIEDQPSTLGHLELHICHIPYFRHDDLRLETGFYACLPLCLFAHACEGRSPQAGTLKIAIATHARLCGIGRRNGMPWGRLISRVGMLTTTGQLGTAQAGLPTSRSYEIWNKWNQFVNEQFDKRLIRFRRMAGLGTCRTGFRWVPGRDTPSMFLAYGGSGHALGRLSLGRVVI</sequence>
<dbReference type="AlphaFoldDB" id="A0A6V7PRP9"/>
<accession>A0A6V7PRP9</accession>
<dbReference type="EMBL" id="LR862151">
    <property type="protein sequence ID" value="CAD1833554.1"/>
    <property type="molecule type" value="Genomic_DNA"/>
</dbReference>
<protein>
    <submittedName>
        <fullName evidence="1">Uncharacterized protein</fullName>
    </submittedName>
</protein>
<proteinExistence type="predicted"/>